<organism evidence="9 10">
    <name type="scientific">Trichoplusia ni</name>
    <name type="common">Cabbage looper</name>
    <dbReference type="NCBI Taxonomy" id="7111"/>
    <lineage>
        <taxon>Eukaryota</taxon>
        <taxon>Metazoa</taxon>
        <taxon>Ecdysozoa</taxon>
        <taxon>Arthropoda</taxon>
        <taxon>Hexapoda</taxon>
        <taxon>Insecta</taxon>
        <taxon>Pterygota</taxon>
        <taxon>Neoptera</taxon>
        <taxon>Endopterygota</taxon>
        <taxon>Lepidoptera</taxon>
        <taxon>Glossata</taxon>
        <taxon>Ditrysia</taxon>
        <taxon>Noctuoidea</taxon>
        <taxon>Noctuidae</taxon>
        <taxon>Plusiinae</taxon>
        <taxon>Trichoplusia</taxon>
    </lineage>
</organism>
<dbReference type="GO" id="GO:0008233">
    <property type="term" value="F:peptidase activity"/>
    <property type="evidence" value="ECO:0007669"/>
    <property type="project" value="UniProtKB-KW"/>
</dbReference>
<protein>
    <submittedName>
        <fullName evidence="10">Uncharacterized protein LOC113506168</fullName>
    </submittedName>
</protein>
<evidence type="ECO:0000256" key="3">
    <source>
        <dbReference type="ARBA" id="ARBA00022695"/>
    </source>
</evidence>
<dbReference type="InterPro" id="IPR000477">
    <property type="entry name" value="RT_dom"/>
</dbReference>
<dbReference type="GO" id="GO:0004519">
    <property type="term" value="F:endonuclease activity"/>
    <property type="evidence" value="ECO:0007669"/>
    <property type="project" value="UniProtKB-KW"/>
</dbReference>
<keyword evidence="7" id="KW-0695">RNA-directed DNA polymerase</keyword>
<dbReference type="FunFam" id="3.10.10.10:FF:000007">
    <property type="entry name" value="Retrovirus-related Pol polyprotein from transposon 17.6-like Protein"/>
    <property type="match status" value="1"/>
</dbReference>
<dbReference type="GeneID" id="113506168"/>
<dbReference type="Pfam" id="PF00078">
    <property type="entry name" value="RVT_1"/>
    <property type="match status" value="1"/>
</dbReference>
<dbReference type="OrthoDB" id="115435at2759"/>
<dbReference type="Gene3D" id="3.30.70.270">
    <property type="match status" value="1"/>
</dbReference>
<sequence>MLRESYAKNLVSTWSKSDLPVIRGFGNSIVDCIGKCILELKIDSVKASVEVLIIPDHLLQVPLLVGQTFTEQEHIVIYKTNSKLIISHIPTTGIHLYVSKSVTVKGLTILEVYSKPDYTGDVFCEPSLCQDPLKPYEITQSLIHLADSHGYIVIKGLSREFVLSKDSLLLRALPLNELRLESLNVKKIEHCPDNSNITRIEVEAIQVDPSIGSENILKLTEMLNNFRDCFAFSSKELGCITGTEMNIRLNNTTPVVYRPYRLSHSERQVVRDIVQELEDSDIIRESSSDYASPIVLVRKKSGDHRLCIDFRALNKITIKEHYPLPRIDDQLDNLSGYKYYTSLDLASGYYQIPLAEPSKRYTAFVTPDGHYEFNRMPFGLVNAPSTFQRTINNILGNARFKEAFAYMDDLHTDASKIGVAGIVLQRSNKESPFSAVAYYSRQTSPEESKLTSYDLETLAVVTSLQRFRED</sequence>
<feature type="domain" description="Reverse transcriptase" evidence="8">
    <location>
        <begin position="278"/>
        <end position="470"/>
    </location>
</feature>
<evidence type="ECO:0000313" key="10">
    <source>
        <dbReference type="RefSeq" id="XP_026744818.1"/>
    </source>
</evidence>
<dbReference type="Gene3D" id="3.10.10.10">
    <property type="entry name" value="HIV Type 1 Reverse Transcriptase, subunit A, domain 1"/>
    <property type="match status" value="1"/>
</dbReference>
<dbReference type="PANTHER" id="PTHR24559">
    <property type="entry name" value="TRANSPOSON TY3-I GAG-POL POLYPROTEIN"/>
    <property type="match status" value="1"/>
</dbReference>
<keyword evidence="3" id="KW-0548">Nucleotidyltransferase</keyword>
<keyword evidence="2" id="KW-0808">Transferase</keyword>
<evidence type="ECO:0000256" key="5">
    <source>
        <dbReference type="ARBA" id="ARBA00022759"/>
    </source>
</evidence>
<dbReference type="SUPFAM" id="SSF56672">
    <property type="entry name" value="DNA/RNA polymerases"/>
    <property type="match status" value="1"/>
</dbReference>
<evidence type="ECO:0000256" key="4">
    <source>
        <dbReference type="ARBA" id="ARBA00022722"/>
    </source>
</evidence>
<keyword evidence="9" id="KW-1185">Reference proteome</keyword>
<dbReference type="PANTHER" id="PTHR24559:SF444">
    <property type="entry name" value="REVERSE TRANSCRIPTASE DOMAIN-CONTAINING PROTEIN"/>
    <property type="match status" value="1"/>
</dbReference>
<dbReference type="PROSITE" id="PS50878">
    <property type="entry name" value="RT_POL"/>
    <property type="match status" value="1"/>
</dbReference>
<keyword evidence="5" id="KW-0255">Endonuclease</keyword>
<evidence type="ECO:0000256" key="1">
    <source>
        <dbReference type="ARBA" id="ARBA00022670"/>
    </source>
</evidence>
<evidence type="ECO:0000313" key="9">
    <source>
        <dbReference type="Proteomes" id="UP000322000"/>
    </source>
</evidence>
<proteinExistence type="predicted"/>
<dbReference type="AlphaFoldDB" id="A0A7E5WVF3"/>
<evidence type="ECO:0000256" key="7">
    <source>
        <dbReference type="ARBA" id="ARBA00022918"/>
    </source>
</evidence>
<dbReference type="InterPro" id="IPR043502">
    <property type="entry name" value="DNA/RNA_pol_sf"/>
</dbReference>
<dbReference type="Proteomes" id="UP000322000">
    <property type="component" value="Chromosome 2"/>
</dbReference>
<accession>A0A7E5WVF3</accession>
<keyword evidence="6" id="KW-0378">Hydrolase</keyword>
<evidence type="ECO:0000256" key="2">
    <source>
        <dbReference type="ARBA" id="ARBA00022679"/>
    </source>
</evidence>
<dbReference type="InterPro" id="IPR053134">
    <property type="entry name" value="RNA-dir_DNA_polymerase"/>
</dbReference>
<dbReference type="KEGG" id="tnl:113506168"/>
<dbReference type="RefSeq" id="XP_026744818.1">
    <property type="nucleotide sequence ID" value="XM_026889017.1"/>
</dbReference>
<keyword evidence="1" id="KW-0645">Protease</keyword>
<gene>
    <name evidence="10" type="primary">LOC113506168</name>
</gene>
<keyword evidence="4" id="KW-0540">Nuclease</keyword>
<dbReference type="GO" id="GO:0006508">
    <property type="term" value="P:proteolysis"/>
    <property type="evidence" value="ECO:0007669"/>
    <property type="project" value="UniProtKB-KW"/>
</dbReference>
<dbReference type="InterPro" id="IPR043128">
    <property type="entry name" value="Rev_trsase/Diguanyl_cyclase"/>
</dbReference>
<dbReference type="GO" id="GO:0003964">
    <property type="term" value="F:RNA-directed DNA polymerase activity"/>
    <property type="evidence" value="ECO:0007669"/>
    <property type="project" value="UniProtKB-KW"/>
</dbReference>
<evidence type="ECO:0000259" key="8">
    <source>
        <dbReference type="PROSITE" id="PS50878"/>
    </source>
</evidence>
<name>A0A7E5WVF3_TRINI</name>
<dbReference type="CDD" id="cd01647">
    <property type="entry name" value="RT_LTR"/>
    <property type="match status" value="1"/>
</dbReference>
<evidence type="ECO:0000256" key="6">
    <source>
        <dbReference type="ARBA" id="ARBA00022801"/>
    </source>
</evidence>
<dbReference type="InParanoid" id="A0A7E5WVF3"/>
<reference evidence="10" key="1">
    <citation type="submission" date="2025-08" db="UniProtKB">
        <authorList>
            <consortium name="RefSeq"/>
        </authorList>
    </citation>
    <scope>IDENTIFICATION</scope>
</reference>